<comment type="catalytic activity">
    <reaction evidence="9">
        <text>cyclobutadipyrimidine (in DNA) = 2 pyrimidine residues (in DNA).</text>
        <dbReference type="EC" id="4.1.99.3"/>
    </reaction>
</comment>
<feature type="site" description="Electron transfer via tryptophanyl radical" evidence="13">
    <location>
        <position position="304"/>
    </location>
</feature>
<evidence type="ECO:0000256" key="6">
    <source>
        <dbReference type="ARBA" id="ARBA00022827"/>
    </source>
</evidence>
<comment type="function">
    <text evidence="10">Involved in repair of UV radiation-induced DNA damage. Catalyzes the light-dependent monomerization (300-600 nm) of cyclobutyl pyrimidine dimers (in cis-syn configuration), which are formed between adjacent bases on the same DNA strand upon exposure to ultraviolet radiation.</text>
</comment>
<dbReference type="GO" id="GO:0003677">
    <property type="term" value="F:DNA binding"/>
    <property type="evidence" value="ECO:0007669"/>
    <property type="project" value="TreeGrafter"/>
</dbReference>
<evidence type="ECO:0000256" key="11">
    <source>
        <dbReference type="ARBA" id="ARBA00083107"/>
    </source>
</evidence>
<proteinExistence type="inferred from homology"/>
<evidence type="ECO:0000313" key="17">
    <source>
        <dbReference type="Proteomes" id="UP000009144"/>
    </source>
</evidence>
<comment type="cofactor">
    <cofactor evidence="1">
        <name>(6R)-5,10-methylene-5,6,7,8-tetrahydrofolate</name>
        <dbReference type="ChEBI" id="CHEBI:15636"/>
    </cofactor>
</comment>
<reference evidence="16 17" key="1">
    <citation type="journal article" date="2012" name="J. Bacteriol.">
        <title>Complete genome sequences of Methylophaga sp. strain JAM1 and Methylophaga sp. strain JAM7.</title>
        <authorList>
            <person name="Villeneuve C."/>
            <person name="Martineau C."/>
            <person name="Mauffrey F."/>
            <person name="Villemur R."/>
        </authorList>
    </citation>
    <scope>NUCLEOTIDE SEQUENCE [LARGE SCALE GENOMIC DNA]</scope>
    <source>
        <strain evidence="16 17">JAM1</strain>
    </source>
</reference>
<dbReference type="EMBL" id="CP003390">
    <property type="protein sequence ID" value="AFI83500.1"/>
    <property type="molecule type" value="Genomic_DNA"/>
</dbReference>
<dbReference type="InterPro" id="IPR018394">
    <property type="entry name" value="DNA_photolyase_1_CS_C"/>
</dbReference>
<reference evidence="16 17" key="2">
    <citation type="journal article" date="2013" name="Int. J. Syst. Evol. Microbiol.">
        <title>Methylophaga nitratireducenticrescens sp. nov. and Methylophaga frappieri sp. nov., isolated from the biofilm of the methanol-fed denitrification system treating the seawater at the Montreal Biodome.</title>
        <authorList>
            <person name="Villeneuve C."/>
            <person name="Martineau C."/>
            <person name="Mauffrey F."/>
            <person name="Villemur R."/>
        </authorList>
    </citation>
    <scope>NUCLEOTIDE SEQUENCE [LARGE SCALE GENOMIC DNA]</scope>
    <source>
        <strain evidence="16 17">JAM1</strain>
    </source>
</reference>
<evidence type="ECO:0000256" key="14">
    <source>
        <dbReference type="RuleBase" id="RU004182"/>
    </source>
</evidence>
<evidence type="ECO:0000256" key="12">
    <source>
        <dbReference type="PIRSR" id="PIRSR602081-1"/>
    </source>
</evidence>
<evidence type="ECO:0000259" key="15">
    <source>
        <dbReference type="PROSITE" id="PS51645"/>
    </source>
</evidence>
<dbReference type="HOGENOM" id="CLU_010348_2_0_6"/>
<keyword evidence="7 14" id="KW-0157">Chromophore</keyword>
<keyword evidence="16" id="KW-0456">Lyase</keyword>
<feature type="binding site" evidence="12">
    <location>
        <position position="220"/>
    </location>
    <ligand>
        <name>FAD</name>
        <dbReference type="ChEBI" id="CHEBI:57692"/>
    </ligand>
</feature>
<evidence type="ECO:0000313" key="16">
    <source>
        <dbReference type="EMBL" id="AFI83500.1"/>
    </source>
</evidence>
<evidence type="ECO:0000256" key="7">
    <source>
        <dbReference type="ARBA" id="ARBA00022991"/>
    </source>
</evidence>
<evidence type="ECO:0000256" key="13">
    <source>
        <dbReference type="PIRSR" id="PIRSR602081-2"/>
    </source>
</evidence>
<dbReference type="AlphaFoldDB" id="I1XGI1"/>
<dbReference type="RefSeq" id="WP_014705875.1">
    <property type="nucleotide sequence ID" value="NC_017857.3"/>
</dbReference>
<feature type="site" description="Electron transfer via tryptophanyl radical" evidence="13">
    <location>
        <position position="380"/>
    </location>
</feature>
<evidence type="ECO:0000256" key="8">
    <source>
        <dbReference type="ARBA" id="ARBA00031671"/>
    </source>
</evidence>
<feature type="binding site" evidence="12">
    <location>
        <begin position="232"/>
        <end position="236"/>
    </location>
    <ligand>
        <name>FAD</name>
        <dbReference type="ChEBI" id="CHEBI:57692"/>
    </ligand>
</feature>
<comment type="cofactor">
    <cofactor evidence="12">
        <name>FAD</name>
        <dbReference type="ChEBI" id="CHEBI:57692"/>
    </cofactor>
    <text evidence="12">Binds 1 FAD per subunit.</text>
</comment>
<keyword evidence="6 12" id="KW-0274">FAD</keyword>
<organism evidence="16 17">
    <name type="scientific">Methylophaga nitratireducenticrescens</name>
    <dbReference type="NCBI Taxonomy" id="754476"/>
    <lineage>
        <taxon>Bacteria</taxon>
        <taxon>Pseudomonadati</taxon>
        <taxon>Pseudomonadota</taxon>
        <taxon>Gammaproteobacteria</taxon>
        <taxon>Thiotrichales</taxon>
        <taxon>Piscirickettsiaceae</taxon>
        <taxon>Methylophaga</taxon>
    </lineage>
</organism>
<dbReference type="OrthoDB" id="9772484at2"/>
<sequence>MKATQLVWLRNDLRLDDHPALALAAEQGPIQVVFCATPEQWQQHDESPAKLGLRAAVLQDIADRLAQLGIPFHLLEVDFFTDVPDELLKFCQQQNISELWFQAETPLDEQRRDQAVNNVLSKANINVHLLAEDLLVALPVKTQQDEPFKVFTPYYRRWLQILEDIQQAPYAEPKPQGKALKTDLLKCDWAGEFRDDLWPGNEQKALERVSAFCEIKLDDYKSQRDFPSKPATSTLSPYLANGQLGPRRLLATIQFYCGEANRDWRHDDWLRELAWRDFYKQLLLYFPRLSMGKAFKPETEKVIWREDEAGFKAWCEGKTGFPIVDAAMRQLNQTGWMHNRLRMITASFLSKLLLLDWRRGEQYFMQTLIDGEFAANNGGWQWSASTGVDAAPYFRIFNPTLQSERYDPQGLFIKRFVPELKDVPIKQIHNPPADLREQCGYPQPVVDYKQARKDAIAAFKDLPKD</sequence>
<evidence type="ECO:0000256" key="5">
    <source>
        <dbReference type="ARBA" id="ARBA00022630"/>
    </source>
</evidence>
<dbReference type="GO" id="GO:0071949">
    <property type="term" value="F:FAD binding"/>
    <property type="evidence" value="ECO:0007669"/>
    <property type="project" value="TreeGrafter"/>
</dbReference>
<dbReference type="InterPro" id="IPR036134">
    <property type="entry name" value="Crypto/Photolyase_FAD-like_sf"/>
</dbReference>
<dbReference type="InterPro" id="IPR036155">
    <property type="entry name" value="Crypto/Photolyase_N_sf"/>
</dbReference>
<dbReference type="Gene3D" id="1.25.40.80">
    <property type="match status" value="1"/>
</dbReference>
<protein>
    <recommendedName>
        <fullName evidence="4">Deoxyribodipyrimidine photo-lyase</fullName>
        <ecNumber evidence="3">4.1.99.3</ecNumber>
    </recommendedName>
    <alternativeName>
        <fullName evidence="8">DNA photolyase</fullName>
    </alternativeName>
    <alternativeName>
        <fullName evidence="11">Photoreactivating enzyme</fullName>
    </alternativeName>
</protein>
<evidence type="ECO:0000256" key="9">
    <source>
        <dbReference type="ARBA" id="ARBA00033999"/>
    </source>
</evidence>
<dbReference type="PATRIC" id="fig|754476.3.peg.644"/>
<dbReference type="eggNOG" id="COG0415">
    <property type="taxonomic scope" value="Bacteria"/>
</dbReference>
<name>I1XGI1_METNJ</name>
<evidence type="ECO:0000256" key="2">
    <source>
        <dbReference type="ARBA" id="ARBA00005862"/>
    </source>
</evidence>
<dbReference type="FunFam" id="1.10.579.10:FF:000003">
    <property type="entry name" value="Deoxyribodipyrimidine photo-lyase"/>
    <property type="match status" value="1"/>
</dbReference>
<evidence type="ECO:0000256" key="10">
    <source>
        <dbReference type="ARBA" id="ARBA00059220"/>
    </source>
</evidence>
<feature type="domain" description="Photolyase/cryptochrome alpha/beta" evidence="15">
    <location>
        <begin position="3"/>
        <end position="135"/>
    </location>
</feature>
<gene>
    <name evidence="16" type="ordered locus">Q7A_654</name>
</gene>
<comment type="similarity">
    <text evidence="14">Belongs to the DNA photolyase family.</text>
</comment>
<dbReference type="GO" id="GO:0009416">
    <property type="term" value="P:response to light stimulus"/>
    <property type="evidence" value="ECO:0007669"/>
    <property type="project" value="TreeGrafter"/>
</dbReference>
<dbReference type="KEGG" id="mej:Q7A_654"/>
<dbReference type="InterPro" id="IPR006050">
    <property type="entry name" value="DNA_photolyase_N"/>
</dbReference>
<dbReference type="Gene3D" id="3.40.50.620">
    <property type="entry name" value="HUPs"/>
    <property type="match status" value="1"/>
</dbReference>
<dbReference type="PANTHER" id="PTHR11455">
    <property type="entry name" value="CRYPTOCHROME"/>
    <property type="match status" value="1"/>
</dbReference>
<dbReference type="PRINTS" id="PR00147">
    <property type="entry name" value="DNAPHOTLYASE"/>
</dbReference>
<dbReference type="InterPro" id="IPR002081">
    <property type="entry name" value="Cryptochrome/DNA_photolyase_1"/>
</dbReference>
<dbReference type="InterPro" id="IPR005101">
    <property type="entry name" value="Cryptochr/Photolyase_FAD-bd"/>
</dbReference>
<dbReference type="STRING" id="754476.Q7A_654"/>
<dbReference type="PANTHER" id="PTHR11455:SF9">
    <property type="entry name" value="CRYPTOCHROME CIRCADIAN CLOCK 5 ISOFORM X1"/>
    <property type="match status" value="1"/>
</dbReference>
<dbReference type="PROSITE" id="PS00691">
    <property type="entry name" value="DNA_PHOTOLYASES_1_2"/>
    <property type="match status" value="1"/>
</dbReference>
<keyword evidence="5 12" id="KW-0285">Flavoprotein</keyword>
<dbReference type="Proteomes" id="UP000009144">
    <property type="component" value="Chromosome"/>
</dbReference>
<evidence type="ECO:0000256" key="3">
    <source>
        <dbReference type="ARBA" id="ARBA00013149"/>
    </source>
</evidence>
<feature type="site" description="Electron transfer via tryptophanyl radical" evidence="13">
    <location>
        <position position="357"/>
    </location>
</feature>
<keyword evidence="17" id="KW-1185">Reference proteome</keyword>
<dbReference type="InterPro" id="IPR014729">
    <property type="entry name" value="Rossmann-like_a/b/a_fold"/>
</dbReference>
<evidence type="ECO:0000256" key="4">
    <source>
        <dbReference type="ARBA" id="ARBA00014046"/>
    </source>
</evidence>
<dbReference type="Pfam" id="PF00875">
    <property type="entry name" value="DNA_photolyase"/>
    <property type="match status" value="1"/>
</dbReference>
<dbReference type="EC" id="4.1.99.3" evidence="3"/>
<dbReference type="GO" id="GO:0003904">
    <property type="term" value="F:deoxyribodipyrimidine photo-lyase activity"/>
    <property type="evidence" value="ECO:0007669"/>
    <property type="project" value="UniProtKB-EC"/>
</dbReference>
<feature type="binding site" evidence="12">
    <location>
        <position position="269"/>
    </location>
    <ligand>
        <name>FAD</name>
        <dbReference type="ChEBI" id="CHEBI:57692"/>
    </ligand>
</feature>
<dbReference type="PROSITE" id="PS00394">
    <property type="entry name" value="DNA_PHOTOLYASES_1_1"/>
    <property type="match status" value="1"/>
</dbReference>
<dbReference type="PROSITE" id="PS51645">
    <property type="entry name" value="PHR_CRY_ALPHA_BETA"/>
    <property type="match status" value="1"/>
</dbReference>
<evidence type="ECO:0000256" key="1">
    <source>
        <dbReference type="ARBA" id="ARBA00001932"/>
    </source>
</evidence>
<dbReference type="GO" id="GO:0000719">
    <property type="term" value="P:photoreactive repair"/>
    <property type="evidence" value="ECO:0007669"/>
    <property type="project" value="UniProtKB-ARBA"/>
</dbReference>
<dbReference type="Gene3D" id="1.10.579.10">
    <property type="entry name" value="DNA Cyclobutane Dipyrimidine Photolyase, subunit A, domain 3"/>
    <property type="match status" value="1"/>
</dbReference>
<dbReference type="SUPFAM" id="SSF48173">
    <property type="entry name" value="Cryptochrome/photolyase FAD-binding domain"/>
    <property type="match status" value="1"/>
</dbReference>
<feature type="binding site" evidence="12">
    <location>
        <begin position="272"/>
        <end position="279"/>
    </location>
    <ligand>
        <name>FAD</name>
        <dbReference type="ChEBI" id="CHEBI:57692"/>
    </ligand>
</feature>
<comment type="similarity">
    <text evidence="2">Belongs to the DNA photolyase class-1 family.</text>
</comment>
<dbReference type="SUPFAM" id="SSF52425">
    <property type="entry name" value="Cryptochrome/photolyase, N-terminal domain"/>
    <property type="match status" value="1"/>
</dbReference>
<accession>I1XGI1</accession>
<dbReference type="Pfam" id="PF03441">
    <property type="entry name" value="FAD_binding_7"/>
    <property type="match status" value="1"/>
</dbReference>